<keyword evidence="7" id="KW-0175">Coiled coil</keyword>
<comment type="similarity">
    <text evidence="2">Belongs to the CSC1 (TC 1.A.17) family.</text>
</comment>
<keyword evidence="4 9" id="KW-0812">Transmembrane</keyword>
<evidence type="ECO:0000256" key="2">
    <source>
        <dbReference type="ARBA" id="ARBA00007779"/>
    </source>
</evidence>
<feature type="transmembrane region" description="Helical" evidence="9">
    <location>
        <begin position="392"/>
        <end position="415"/>
    </location>
</feature>
<evidence type="ECO:0000259" key="10">
    <source>
        <dbReference type="Pfam" id="PF02714"/>
    </source>
</evidence>
<name>A0A9Q0L8B6_ANAIG</name>
<feature type="coiled-coil region" evidence="7">
    <location>
        <begin position="765"/>
        <end position="807"/>
    </location>
</feature>
<feature type="transmembrane region" description="Helical" evidence="9">
    <location>
        <begin position="639"/>
        <end position="666"/>
    </location>
</feature>
<feature type="transmembrane region" description="Helical" evidence="9">
    <location>
        <begin position="672"/>
        <end position="692"/>
    </location>
</feature>
<dbReference type="InterPro" id="IPR032880">
    <property type="entry name" value="CSC1/OSCA1-like_N"/>
</dbReference>
<evidence type="ECO:0000256" key="5">
    <source>
        <dbReference type="ARBA" id="ARBA00022989"/>
    </source>
</evidence>
<evidence type="ECO:0000256" key="8">
    <source>
        <dbReference type="SAM" id="MobiDB-lite"/>
    </source>
</evidence>
<dbReference type="PANTHER" id="PTHR13018">
    <property type="entry name" value="PROBABLE MEMBRANE PROTEIN DUF221-RELATED"/>
    <property type="match status" value="1"/>
</dbReference>
<accession>A0A9Q0L8B6</accession>
<keyword evidence="3" id="KW-0813">Transport</keyword>
<evidence type="ECO:0000313" key="13">
    <source>
        <dbReference type="Proteomes" id="UP001149090"/>
    </source>
</evidence>
<feature type="transmembrane region" description="Helical" evidence="9">
    <location>
        <begin position="435"/>
        <end position="460"/>
    </location>
</feature>
<dbReference type="OMA" id="HCHHEER"/>
<feature type="transmembrane region" description="Helical" evidence="9">
    <location>
        <begin position="134"/>
        <end position="155"/>
    </location>
</feature>
<evidence type="ECO:0000256" key="9">
    <source>
        <dbReference type="SAM" id="Phobius"/>
    </source>
</evidence>
<dbReference type="Proteomes" id="UP001149090">
    <property type="component" value="Unassembled WGS sequence"/>
</dbReference>
<dbReference type="GO" id="GO:0005886">
    <property type="term" value="C:plasma membrane"/>
    <property type="evidence" value="ECO:0007669"/>
    <property type="project" value="TreeGrafter"/>
</dbReference>
<comment type="subcellular location">
    <subcellularLocation>
        <location evidence="1">Membrane</location>
        <topology evidence="1">Multi-pass membrane protein</topology>
    </subcellularLocation>
</comment>
<keyword evidence="5 9" id="KW-1133">Transmembrane helix</keyword>
<dbReference type="InterPro" id="IPR045122">
    <property type="entry name" value="Csc1-like"/>
</dbReference>
<proteinExistence type="inferred from homology"/>
<reference evidence="12" key="1">
    <citation type="submission" date="2022-10" db="EMBL/GenBank/DDBJ databases">
        <title>Novel sulphate-reducing endosymbionts in the free-living metamonad Anaeramoeba.</title>
        <authorList>
            <person name="Jerlstrom-Hultqvist J."/>
            <person name="Cepicka I."/>
            <person name="Gallot-Lavallee L."/>
            <person name="Salas-Leiva D."/>
            <person name="Curtis B.A."/>
            <person name="Zahonova K."/>
            <person name="Pipaliya S."/>
            <person name="Dacks J."/>
            <person name="Roger A.J."/>
        </authorList>
    </citation>
    <scope>NUCLEOTIDE SEQUENCE</scope>
    <source>
        <strain evidence="12">BMAN</strain>
    </source>
</reference>
<evidence type="ECO:0000256" key="6">
    <source>
        <dbReference type="ARBA" id="ARBA00023136"/>
    </source>
</evidence>
<evidence type="ECO:0000313" key="12">
    <source>
        <dbReference type="EMBL" id="KAJ5067953.1"/>
    </source>
</evidence>
<feature type="transmembrane region" description="Helical" evidence="9">
    <location>
        <begin position="6"/>
        <end position="26"/>
    </location>
</feature>
<evidence type="ECO:0000256" key="3">
    <source>
        <dbReference type="ARBA" id="ARBA00022448"/>
    </source>
</evidence>
<feature type="transmembrane region" description="Helical" evidence="9">
    <location>
        <begin position="484"/>
        <end position="506"/>
    </location>
</feature>
<feature type="transmembrane region" description="Helical" evidence="9">
    <location>
        <begin position="588"/>
        <end position="618"/>
    </location>
</feature>
<feature type="domain" description="CSC1/OSCA1-like N-terminal transmembrane" evidence="11">
    <location>
        <begin position="94"/>
        <end position="202"/>
    </location>
</feature>
<evidence type="ECO:0000256" key="7">
    <source>
        <dbReference type="SAM" id="Coils"/>
    </source>
</evidence>
<evidence type="ECO:0000256" key="4">
    <source>
        <dbReference type="ARBA" id="ARBA00022692"/>
    </source>
</evidence>
<feature type="transmembrane region" description="Helical" evidence="9">
    <location>
        <begin position="182"/>
        <end position="204"/>
    </location>
</feature>
<dbReference type="Pfam" id="PF13967">
    <property type="entry name" value="RSN1_TM"/>
    <property type="match status" value="1"/>
</dbReference>
<dbReference type="GO" id="GO:0005227">
    <property type="term" value="F:calcium-activated cation channel activity"/>
    <property type="evidence" value="ECO:0007669"/>
    <property type="project" value="InterPro"/>
</dbReference>
<feature type="region of interest" description="Disordered" evidence="8">
    <location>
        <begin position="53"/>
        <end position="77"/>
    </location>
</feature>
<protein>
    <submittedName>
        <fullName evidence="12">Membrane protein</fullName>
    </submittedName>
</protein>
<dbReference type="AlphaFoldDB" id="A0A9Q0L8B6"/>
<dbReference type="InterPro" id="IPR003864">
    <property type="entry name" value="CSC1/OSCA1-like_7TM"/>
</dbReference>
<sequence>MNDGGIVFVLMMNSLFLIAFFIIAKIQRKPSKNLKKFQNYQLEKPLEKIENNSITEKKEEEKELTDDLQENENKKEEEKENEWVNIFDNSQVITEEKESKNPFWWIYMTWKIKEEKIKKKIGSSGWIYLKFQKYTMILFAILSIISVGIIMPINISGNSLPEDQKGFGSTTVNNISSNSNLLVFHCIFQIVFTILVFGYIYHFYKLILNSHSHLNSKQNADKIEPYEFTVLVEKIPTNITENELKNLFDEKFPDDVLFCYIVRDLKQISDLREQLFLHLDRLSYYQNEKLNDAVKDLTCGCFPSEDDVNILIEETTKKIKKLESKIKSLYSNESIPQKLPTAFVVFKRPPVVWLCLSDQKSRKIFPNFKITQAPEHYDVNWKSFSLGRKKKIINGIVVFTLLVLLLILYSSPIAFLNSLERLRKTEAFKKLAGSFFSAFIYSYLPAIAMYLFSSFIPSLVKKGISKLGKKSYSSEEITIMKTDFAFFFLGLEFLPFVSSVYIYVIIEDYLSSNSFWSMFKEAFLVDHGAAFINLLIQFAFYGCGMQLLQFSDSFQHWKLRKKDLSQNERKFELAKLEKTKNFPFGPQFALQATIIGIVLLFSIMIPLIAPFGLIYFLFKYTVDKYNFLTFYSKGLKASGSILDSTVSQIFFVLTFFNLAMSGYFILRNRLSLFSISIILFFISIIIWILFWYKIRKFHKEKEAELEITKDQDREFFPNQTFLKHSYNWESKILSHEKKLWGEIEKEDLNLWNEKFFPKANENLIENLIENENQNLIENLNENENENENLIENQNENLNENLQSIHETSFETTSYDDD</sequence>
<gene>
    <name evidence="12" type="ORF">M0811_12760</name>
</gene>
<evidence type="ECO:0000256" key="1">
    <source>
        <dbReference type="ARBA" id="ARBA00004141"/>
    </source>
</evidence>
<comment type="caution">
    <text evidence="12">The sequence shown here is derived from an EMBL/GenBank/DDBJ whole genome shotgun (WGS) entry which is preliminary data.</text>
</comment>
<dbReference type="EMBL" id="JAPDFW010000123">
    <property type="protein sequence ID" value="KAJ5067953.1"/>
    <property type="molecule type" value="Genomic_DNA"/>
</dbReference>
<dbReference type="PANTHER" id="PTHR13018:SF5">
    <property type="entry name" value="RE44586P"/>
    <property type="match status" value="1"/>
</dbReference>
<keyword evidence="6 9" id="KW-0472">Membrane</keyword>
<feature type="domain" description="CSC1/OSCA1-like 7TM region" evidence="10">
    <location>
        <begin position="396"/>
        <end position="664"/>
    </location>
</feature>
<dbReference type="Pfam" id="PF02714">
    <property type="entry name" value="RSN1_7TM"/>
    <property type="match status" value="1"/>
</dbReference>
<feature type="coiled-coil region" evidence="7">
    <location>
        <begin position="305"/>
        <end position="332"/>
    </location>
</feature>
<dbReference type="OrthoDB" id="1689567at2759"/>
<organism evidence="12 13">
    <name type="scientific">Anaeramoeba ignava</name>
    <name type="common">Anaerobic marine amoeba</name>
    <dbReference type="NCBI Taxonomy" id="1746090"/>
    <lineage>
        <taxon>Eukaryota</taxon>
        <taxon>Metamonada</taxon>
        <taxon>Anaeramoebidae</taxon>
        <taxon>Anaeramoeba</taxon>
    </lineage>
</organism>
<keyword evidence="13" id="KW-1185">Reference proteome</keyword>
<evidence type="ECO:0000259" key="11">
    <source>
        <dbReference type="Pfam" id="PF13967"/>
    </source>
</evidence>